<dbReference type="AlphaFoldDB" id="A0A0C5W390"/>
<reference evidence="8 9" key="1">
    <citation type="submission" date="2014-01" db="EMBL/GenBank/DDBJ databases">
        <title>Full genme sequencing of cellulolytic bacterium Gynuella sunshinyii YC6258T gen. nov., sp. nov.</title>
        <authorList>
            <person name="Khan H."/>
            <person name="Chung E.J."/>
            <person name="Chung Y.R."/>
        </authorList>
    </citation>
    <scope>NUCLEOTIDE SEQUENCE [LARGE SCALE GENOMIC DNA]</scope>
    <source>
        <strain evidence="8 9">YC6258</strain>
    </source>
</reference>
<dbReference type="STRING" id="1445510.YC6258_05084"/>
<evidence type="ECO:0000256" key="2">
    <source>
        <dbReference type="ARBA" id="ARBA00022603"/>
    </source>
</evidence>
<protein>
    <recommendedName>
        <fullName evidence="5">Chemotaxis protein methyltransferase</fullName>
        <ecNumber evidence="5">2.1.1.80</ecNumber>
    </recommendedName>
</protein>
<dbReference type="GO" id="GO:0032259">
    <property type="term" value="P:methylation"/>
    <property type="evidence" value="ECO:0007669"/>
    <property type="project" value="UniProtKB-KW"/>
</dbReference>
<feature type="binding site" evidence="6">
    <location>
        <position position="81"/>
    </location>
    <ligand>
        <name>S-adenosyl-L-methionine</name>
        <dbReference type="ChEBI" id="CHEBI:59789"/>
    </ligand>
</feature>
<dbReference type="InterPro" id="IPR029063">
    <property type="entry name" value="SAM-dependent_MTases_sf"/>
</dbReference>
<dbReference type="SUPFAM" id="SSF47757">
    <property type="entry name" value="Chemotaxis receptor methyltransferase CheR, N-terminal domain"/>
    <property type="match status" value="1"/>
</dbReference>
<gene>
    <name evidence="8" type="ORF">YC6258_05084</name>
</gene>
<dbReference type="RefSeq" id="WP_044618944.1">
    <property type="nucleotide sequence ID" value="NZ_CP007142.1"/>
</dbReference>
<dbReference type="SMART" id="SM00138">
    <property type="entry name" value="MeTrc"/>
    <property type="match status" value="1"/>
</dbReference>
<feature type="binding site" evidence="6">
    <location>
        <position position="120"/>
    </location>
    <ligand>
        <name>S-adenosyl-L-methionine</name>
        <dbReference type="ChEBI" id="CHEBI:59789"/>
    </ligand>
</feature>
<dbReference type="SUPFAM" id="SSF53335">
    <property type="entry name" value="S-adenosyl-L-methionine-dependent methyltransferases"/>
    <property type="match status" value="1"/>
</dbReference>
<dbReference type="InterPro" id="IPR022642">
    <property type="entry name" value="CheR_C"/>
</dbReference>
<dbReference type="Pfam" id="PF01739">
    <property type="entry name" value="CheR"/>
    <property type="match status" value="1"/>
</dbReference>
<dbReference type="InterPro" id="IPR036804">
    <property type="entry name" value="CheR_N_sf"/>
</dbReference>
<keyword evidence="9" id="KW-1185">Reference proteome</keyword>
<dbReference type="EC" id="2.1.1.80" evidence="5"/>
<dbReference type="PANTHER" id="PTHR24422:SF26">
    <property type="entry name" value="CHEMOTAXIS PROTEIN METHYLTRANSFERASE"/>
    <property type="match status" value="1"/>
</dbReference>
<evidence type="ECO:0000259" key="7">
    <source>
        <dbReference type="PROSITE" id="PS50123"/>
    </source>
</evidence>
<name>A0A0C5W390_9GAMM</name>
<dbReference type="Gene3D" id="1.10.155.10">
    <property type="entry name" value="Chemotaxis receptor methyltransferase CheR, N-terminal domain"/>
    <property type="match status" value="1"/>
</dbReference>
<comment type="catalytic activity">
    <reaction evidence="1 5">
        <text>L-glutamyl-[protein] + S-adenosyl-L-methionine = [protein]-L-glutamate 5-O-methyl ester + S-adenosyl-L-homocysteine</text>
        <dbReference type="Rhea" id="RHEA:24452"/>
        <dbReference type="Rhea" id="RHEA-COMP:10208"/>
        <dbReference type="Rhea" id="RHEA-COMP:10311"/>
        <dbReference type="ChEBI" id="CHEBI:29973"/>
        <dbReference type="ChEBI" id="CHEBI:57856"/>
        <dbReference type="ChEBI" id="CHEBI:59789"/>
        <dbReference type="ChEBI" id="CHEBI:82795"/>
        <dbReference type="EC" id="2.1.1.80"/>
    </reaction>
</comment>
<dbReference type="InterPro" id="IPR026024">
    <property type="entry name" value="Chemotaxis_MeTrfase_CheR"/>
</dbReference>
<dbReference type="KEGG" id="gsn:YC6258_05084"/>
<dbReference type="PRINTS" id="PR00996">
    <property type="entry name" value="CHERMTFRASE"/>
</dbReference>
<dbReference type="EMBL" id="CP007142">
    <property type="protein sequence ID" value="AJQ97114.1"/>
    <property type="molecule type" value="Genomic_DNA"/>
</dbReference>
<evidence type="ECO:0000256" key="5">
    <source>
        <dbReference type="PIRNR" id="PIRNR000410"/>
    </source>
</evidence>
<dbReference type="PATRIC" id="fig|1445510.3.peg.5043"/>
<dbReference type="PANTHER" id="PTHR24422">
    <property type="entry name" value="CHEMOTAXIS PROTEIN METHYLTRANSFERASE"/>
    <property type="match status" value="1"/>
</dbReference>
<evidence type="ECO:0000256" key="1">
    <source>
        <dbReference type="ARBA" id="ARBA00001541"/>
    </source>
</evidence>
<evidence type="ECO:0000256" key="3">
    <source>
        <dbReference type="ARBA" id="ARBA00022679"/>
    </source>
</evidence>
<accession>A0A0C5W390</accession>
<feature type="binding site" evidence="6">
    <location>
        <position position="87"/>
    </location>
    <ligand>
        <name>S-adenosyl-L-methionine</name>
        <dbReference type="ChEBI" id="CHEBI:59789"/>
    </ligand>
</feature>
<evidence type="ECO:0000313" key="8">
    <source>
        <dbReference type="EMBL" id="AJQ97114.1"/>
    </source>
</evidence>
<dbReference type="GO" id="GO:0008983">
    <property type="term" value="F:protein-glutamate O-methyltransferase activity"/>
    <property type="evidence" value="ECO:0007669"/>
    <property type="project" value="UniProtKB-EC"/>
</dbReference>
<feature type="binding site" evidence="6">
    <location>
        <position position="83"/>
    </location>
    <ligand>
        <name>S-adenosyl-L-methionine</name>
        <dbReference type="ChEBI" id="CHEBI:59789"/>
    </ligand>
</feature>
<evidence type="ECO:0000256" key="4">
    <source>
        <dbReference type="ARBA" id="ARBA00022691"/>
    </source>
</evidence>
<dbReference type="InterPro" id="IPR000780">
    <property type="entry name" value="CheR_MeTrfase"/>
</dbReference>
<feature type="domain" description="CheR-type methyltransferase" evidence="7">
    <location>
        <begin position="5"/>
        <end position="273"/>
    </location>
</feature>
<dbReference type="Pfam" id="PF03705">
    <property type="entry name" value="CheR_N"/>
    <property type="match status" value="1"/>
</dbReference>
<dbReference type="Gene3D" id="3.40.50.150">
    <property type="entry name" value="Vaccinia Virus protein VP39"/>
    <property type="match status" value="1"/>
</dbReference>
<keyword evidence="4 5" id="KW-0949">S-adenosyl-L-methionine</keyword>
<comment type="function">
    <text evidence="5">Methylation of the membrane-bound methyl-accepting chemotaxis proteins (MCP) to form gamma-glutamyl methyl ester residues in MCP.</text>
</comment>
<feature type="binding site" evidence="6">
    <location>
        <begin position="218"/>
        <end position="219"/>
    </location>
    <ligand>
        <name>S-adenosyl-L-methionine</name>
        <dbReference type="ChEBI" id="CHEBI:59789"/>
    </ligand>
</feature>
<organism evidence="8 9">
    <name type="scientific">Gynuella sunshinyii YC6258</name>
    <dbReference type="NCBI Taxonomy" id="1445510"/>
    <lineage>
        <taxon>Bacteria</taxon>
        <taxon>Pseudomonadati</taxon>
        <taxon>Pseudomonadota</taxon>
        <taxon>Gammaproteobacteria</taxon>
        <taxon>Oceanospirillales</taxon>
        <taxon>Saccharospirillaceae</taxon>
        <taxon>Gynuella</taxon>
    </lineage>
</organism>
<keyword evidence="2 5" id="KW-0489">Methyltransferase</keyword>
<keyword evidence="3 5" id="KW-0808">Transferase</keyword>
<dbReference type="OrthoDB" id="9816309at2"/>
<dbReference type="Proteomes" id="UP000032266">
    <property type="component" value="Chromosome"/>
</dbReference>
<dbReference type="InterPro" id="IPR022641">
    <property type="entry name" value="CheR_N"/>
</dbReference>
<dbReference type="PROSITE" id="PS50123">
    <property type="entry name" value="CHER"/>
    <property type="match status" value="1"/>
</dbReference>
<sequence length="273" mass="31092">MDLATNYKPPALTDDEFELFRQLIYDVAGISLSTAKKALVAARLLKRVKYFGMASYRDYFVLLKTPGNDELQNAVDMLTTNETFFFREKKHFEFLQHQVLPHWRSGDKRIWSAASSSGEEAYSLAMTLSEYAPTDTWEVVGTDISTRVLKTARKAQYPMSRSQDIPLNYLKKYCLKGIGTQEGTFLIQPALSRKVSFLHANLKQNLTRLGRFDVIFLRNVMIYFNNDTKRQVLALLLQQLNPGGFLMIGHSESLNGITNAVQLVSPSIYVKAR</sequence>
<feature type="binding site" evidence="6">
    <location>
        <begin position="201"/>
        <end position="202"/>
    </location>
    <ligand>
        <name>S-adenosyl-L-methionine</name>
        <dbReference type="ChEBI" id="CHEBI:59789"/>
    </ligand>
</feature>
<proteinExistence type="predicted"/>
<dbReference type="HOGENOM" id="CLU_025854_0_0_6"/>
<evidence type="ECO:0000313" key="9">
    <source>
        <dbReference type="Proteomes" id="UP000032266"/>
    </source>
</evidence>
<dbReference type="PIRSF" id="PIRSF000410">
    <property type="entry name" value="CheR"/>
    <property type="match status" value="1"/>
</dbReference>
<evidence type="ECO:0000256" key="6">
    <source>
        <dbReference type="PIRSR" id="PIRSR000410-1"/>
    </source>
</evidence>
<dbReference type="InterPro" id="IPR050903">
    <property type="entry name" value="Bact_Chemotaxis_MeTrfase"/>
</dbReference>
<feature type="binding site" evidence="6">
    <location>
        <position position="143"/>
    </location>
    <ligand>
        <name>S-adenosyl-L-methionine</name>
        <dbReference type="ChEBI" id="CHEBI:59789"/>
    </ligand>
</feature>